<feature type="coiled-coil region" evidence="2">
    <location>
        <begin position="369"/>
        <end position="420"/>
    </location>
</feature>
<comment type="similarity">
    <text evidence="1">Belongs to the membrane fusion protein (MFP) (TC 8.A.1) family.</text>
</comment>
<feature type="domain" description="CusB-like beta-barrel" evidence="4">
    <location>
        <begin position="462"/>
        <end position="533"/>
    </location>
</feature>
<dbReference type="PANTHER" id="PTHR30469">
    <property type="entry name" value="MULTIDRUG RESISTANCE PROTEIN MDTA"/>
    <property type="match status" value="1"/>
</dbReference>
<evidence type="ECO:0000259" key="3">
    <source>
        <dbReference type="Pfam" id="PF25881"/>
    </source>
</evidence>
<dbReference type="Gene3D" id="2.40.420.20">
    <property type="match status" value="1"/>
</dbReference>
<dbReference type="InterPro" id="IPR006143">
    <property type="entry name" value="RND_pump_MFP"/>
</dbReference>
<proteinExistence type="inferred from homology"/>
<dbReference type="SUPFAM" id="SSF111369">
    <property type="entry name" value="HlyD-like secretion proteins"/>
    <property type="match status" value="3"/>
</dbReference>
<dbReference type="InterPro" id="IPR058637">
    <property type="entry name" value="YknX-like_C"/>
</dbReference>
<dbReference type="Pfam" id="PF25881">
    <property type="entry name" value="HH_YBHG"/>
    <property type="match status" value="1"/>
</dbReference>
<dbReference type="Gene3D" id="2.40.30.170">
    <property type="match status" value="1"/>
</dbReference>
<feature type="domain" description="YbhG-like alpha-helical hairpin" evidence="3">
    <location>
        <begin position="212"/>
        <end position="325"/>
    </location>
</feature>
<reference evidence="6 7" key="1">
    <citation type="submission" date="2022-08" db="EMBL/GenBank/DDBJ databases">
        <title>Bacterial and archaeal communities from various locations to study Microbial Dark Matter (Phase II).</title>
        <authorList>
            <person name="Stepanauskas R."/>
        </authorList>
    </citation>
    <scope>NUCLEOTIDE SEQUENCE [LARGE SCALE GENOMIC DNA]</scope>
    <source>
        <strain evidence="6 7">PD1</strain>
    </source>
</reference>
<dbReference type="InterPro" id="IPR058792">
    <property type="entry name" value="Beta-barrel_RND_2"/>
</dbReference>
<evidence type="ECO:0000259" key="4">
    <source>
        <dbReference type="Pfam" id="PF25954"/>
    </source>
</evidence>
<gene>
    <name evidence="6" type="ORF">M2350_002915</name>
</gene>
<dbReference type="InterPro" id="IPR059052">
    <property type="entry name" value="HH_YbhG-like"/>
</dbReference>
<dbReference type="PANTHER" id="PTHR30469:SF15">
    <property type="entry name" value="HLYD FAMILY OF SECRETION PROTEINS"/>
    <property type="match status" value="1"/>
</dbReference>
<evidence type="ECO:0000256" key="1">
    <source>
        <dbReference type="ARBA" id="ARBA00009477"/>
    </source>
</evidence>
<keyword evidence="7" id="KW-1185">Reference proteome</keyword>
<dbReference type="EMBL" id="JANUCP010000005">
    <property type="protein sequence ID" value="MCS3920486.1"/>
    <property type="molecule type" value="Genomic_DNA"/>
</dbReference>
<dbReference type="Gene3D" id="2.40.50.100">
    <property type="match status" value="2"/>
</dbReference>
<feature type="domain" description="YknX-like C-terminal permuted SH3-like" evidence="5">
    <location>
        <begin position="539"/>
        <end position="606"/>
    </location>
</feature>
<comment type="caution">
    <text evidence="6">The sequence shown here is derived from an EMBL/GenBank/DDBJ whole genome shotgun (WGS) entry which is preliminary data.</text>
</comment>
<keyword evidence="2" id="KW-0175">Coiled coil</keyword>
<dbReference type="Pfam" id="PF25954">
    <property type="entry name" value="Beta-barrel_RND_2"/>
    <property type="match status" value="1"/>
</dbReference>
<dbReference type="RefSeq" id="WP_259099793.1">
    <property type="nucleotide sequence ID" value="NZ_CP130454.1"/>
</dbReference>
<dbReference type="Gene3D" id="1.10.287.470">
    <property type="entry name" value="Helix hairpin bin"/>
    <property type="match status" value="3"/>
</dbReference>
<dbReference type="NCBIfam" id="TIGR01730">
    <property type="entry name" value="RND_mfp"/>
    <property type="match status" value="1"/>
</dbReference>
<organism evidence="6 7">
    <name type="scientific">Candidatus Fervidibacter sacchari</name>
    <dbReference type="NCBI Taxonomy" id="1448929"/>
    <lineage>
        <taxon>Bacteria</taxon>
        <taxon>Candidatus Fervidibacterota</taxon>
        <taxon>Candidatus Fervidibacter</taxon>
    </lineage>
</organism>
<sequence>MRRTALGLIGLVALSLFAIAVGYREALKRDFASASGKKPPSELGLSEEAVPQVEVVKVRAIEVPEHQTFVGTINASLTADVSSKIMGKVVAVYVREGDRVKAGQVLVQLDNSDLLAQVRQAQAAVEATKAALSQALIALNIQRTQSQTRIEQARSELNQALEQLSLVREGARRQEKAQADEAVRQAYAAYERAKEAVKMAEVELQLAREGVKQAEAALEAARQQLSMMQEGFRKQQKAQAEAALRQAEANLKVAQATYDRFKPLAEQGVITKQKFDEIVLQLESAKAQYEAAKAQMSLMQEGFRPQEIRQAEENVKQAEVALRIAKERVKLAETAYRERVAALKQAEASLRATEQQREIVYEGARQQEIRQAEERVKQAREGLKMALAAAKEVDIKAEQVRLLQAQLRQAYAALETAQVQLSYATIKAPFSGIVAKRHVDPGDMASPGMPLVTVIDPSSFRLDVTVPESHIKSVRLGEKVSVAIDALNKTVDGRIYEIVPSADPTSRTFIVKIRLPQVKGLMAGLFGRATFSTGKSKGLFVPERAIWREGSLEGVFVVEKDTAFKRIVTTGRKAGGLVEVLTGLKEGELVVVNGTGKLRDGTKVRVVKH</sequence>
<evidence type="ECO:0000259" key="5">
    <source>
        <dbReference type="Pfam" id="PF25989"/>
    </source>
</evidence>
<evidence type="ECO:0000256" key="2">
    <source>
        <dbReference type="SAM" id="Coils"/>
    </source>
</evidence>
<evidence type="ECO:0000313" key="6">
    <source>
        <dbReference type="EMBL" id="MCS3920486.1"/>
    </source>
</evidence>
<accession>A0ABT2EST5</accession>
<feature type="coiled-coil region" evidence="2">
    <location>
        <begin position="111"/>
        <end position="335"/>
    </location>
</feature>
<name>A0ABT2EST5_9BACT</name>
<dbReference type="PRINTS" id="PR01490">
    <property type="entry name" value="RTXTOXIND"/>
</dbReference>
<evidence type="ECO:0000313" key="7">
    <source>
        <dbReference type="Proteomes" id="UP001204798"/>
    </source>
</evidence>
<protein>
    <submittedName>
        <fullName evidence="6">RND family efflux transporter MFP subunit</fullName>
    </submittedName>
</protein>
<dbReference type="Proteomes" id="UP001204798">
    <property type="component" value="Unassembled WGS sequence"/>
</dbReference>
<dbReference type="Pfam" id="PF25989">
    <property type="entry name" value="YknX_C"/>
    <property type="match status" value="1"/>
</dbReference>